<keyword evidence="23" id="KW-0472">Membrane</keyword>
<dbReference type="InterPro" id="IPR036119">
    <property type="entry name" value="NOS_N_sf"/>
</dbReference>
<dbReference type="FunFam" id="3.90.1230.10:FF:000001">
    <property type="entry name" value="Nitric oxide synthase, brain"/>
    <property type="match status" value="1"/>
</dbReference>
<evidence type="ECO:0000256" key="27">
    <source>
        <dbReference type="ARBA" id="ARBA00031302"/>
    </source>
</evidence>
<dbReference type="Gene3D" id="2.30.42.10">
    <property type="match status" value="1"/>
</dbReference>
<evidence type="ECO:0000256" key="12">
    <source>
        <dbReference type="ARBA" id="ARBA00022630"/>
    </source>
</evidence>
<evidence type="ECO:0000256" key="15">
    <source>
        <dbReference type="ARBA" id="ARBA00022827"/>
    </source>
</evidence>
<dbReference type="PANTHER" id="PTHR43410:SF2">
    <property type="entry name" value="NITRIC OXIDE SYNTHASE"/>
    <property type="match status" value="1"/>
</dbReference>
<keyword evidence="18" id="KW-0521">NADP</keyword>
<keyword evidence="13" id="KW-0288">FMN</keyword>
<dbReference type="GO" id="GO:0004517">
    <property type="term" value="F:nitric-oxide synthase activity"/>
    <property type="evidence" value="ECO:0007669"/>
    <property type="project" value="UniProtKB-EC"/>
</dbReference>
<dbReference type="GO" id="GO:0023052">
    <property type="term" value="P:signaling"/>
    <property type="evidence" value="ECO:0007669"/>
    <property type="project" value="UniProtKB-ARBA"/>
</dbReference>
<dbReference type="PROSITE" id="PS50106">
    <property type="entry name" value="PDZ"/>
    <property type="match status" value="1"/>
</dbReference>
<evidence type="ECO:0000256" key="17">
    <source>
        <dbReference type="ARBA" id="ARBA00022843"/>
    </source>
</evidence>
<dbReference type="Pfam" id="PF08755">
    <property type="entry name" value="YccV-like"/>
    <property type="match status" value="1"/>
</dbReference>
<accession>A0A091CVV3</accession>
<dbReference type="GO" id="GO:0007154">
    <property type="term" value="P:cell communication"/>
    <property type="evidence" value="ECO:0007669"/>
    <property type="project" value="UniProtKB-ARBA"/>
</dbReference>
<dbReference type="CDD" id="cd00795">
    <property type="entry name" value="NOS_oxygenase_euk"/>
    <property type="match status" value="1"/>
</dbReference>
<sequence length="1970" mass="223107">MEDHVFGVQQIQPNVISVRLFKRKVGGLGFLVKERVNKPPVIISDLIRGGAAEQSGLIQAGDIILAVNGRPLVDLSYDSALEVLRGIASETHVVLILRGPEGFTTHLETTFTGDGTPKTIRVTQPLSAPTKAVDLSHQPPASKEQPVAVDGAVGPGNGPQHAQDSGQEASLLSHANGLAPRTPGQAPAKERANVDLQGSREHNALLREIEPVLSLLTSGGNRGAPAKAETQDTGVQVDRDLDSKSCKALALGGENDRVFSDLWGKGNAPVILNNPYSEKEQPPASGRQSPTKNGSPSKCPRFLKVKNWETDVVLTDTLHLKSTLETGCTEHICIGSVMLPSQHTRRPEDIRTKDQLFPLAKEFLDQYYSSIKRQVFGSKAHMDRLEEVNKEIESTSTYQLKDTELIYGAKHAWRNAARCVGRIQWSKLQVFDARDCTTAHGMFNYICNHVKYATNKGNLRSAITIFPQRTDGKHDFRVWNSQLIRYAGYKQPDGSILGDPANVEFTEICIQQGWKPPRGRFDVLPLLLQANGNDPELFQIPPELVLEVPIRHPKFEWFKDLGLKWYGLPAVSNMLLEIGGLEFSACPFSGWYMGTEIGVRDYCDSSRYNILEEVAKKMNLDMRKTSSLWKDQALVEINIAVLFSFQSDKVTIVDHHSATESFIKHMENEYRCRGGCPADWVWIVPPMSGSITPVFHQEMLNYRLTPCFEYQPDPWNTHVWKGTNGTPTKRRAIGFKKLAEAVKFSAKLMGQAMAKRVKATILYATETGKSQAYAKTLCEIFKHAFDAKVMSMEDYDIVHLEHETLVLVVTSTFGNGDPPENGEKFGCALMEMRHPNSVQEERKSYKVRFNSVSSYSDSHKSSGNGPDLRDNFESAGPLANVRFSVFGLGSRAYPHFCAFGHAVDTLLEELGGERILKMREGDELCGQEEAFRTWAKKVFKAACDVFCVGDDVNIEKANNSLISNDRSWKRNKFRLTYVAEAPELTQGLSNVHKKRVSAARLLSRQNLQSPKSSRSTIFVRLHTNGNQELQYQPGDHLGVFPGNHEDLVNTLIERLEDAPPTNQMVKVELLEERNTALGVISNWKDEPRLPPCTIFQAFKYYLDITTPPTPLQLQQFASLATSEKEKQRLLVLSKGLQEYEAWKWGKNPTVVEVLEEFPSIQMPATLLLTQLSLLQPRYYSISSSPDMYPDEVHLTVAIVSYRTRDGEGPIHHGVCSSWLNQIQAGEVVPCFVRGAPSFHLPQNPQVPCILVGPGTGIAPFRSFWQQRQFDIQHKGINPCPMVLVFGCRQSKIDHIYREETLQAKNKGVFRELYAAYSREPDKPKKYVQDILEEQLAEAVYRALKEQGGHIYVCGDVTMAADVLKAIQRIMAQQGRLSEEDAGVFISRLRDDNRYHEDIFGVTLRTYEVTNRLRSESIAFIEESKKDADEWPSLMKHYSPTDYVNWLEEYKVRQKAGLEARKIVASFSKRFFSEHVPCNGFSDIENLEGPEIFFEDELVCILNMEGRKALTWKYYAKKILYYLRQQKILNNLKAFLQQPDDYESYLEGAVYIDQYCNPLSDISLKDIQAQIDSIVELVCKTLRGINSRHPSLAFKAGESSMIMEIELQSQVLDAMNYVLYDQLKFKGNRMDYYNALNLYMHQVLIRRTGIPISMSLLYLTIARQLGVPLEPVNFPSHFLLRWCQGAEGATLDIFDYIYIDAFGKGKQLTVKECEYLIGQHVTAALYGVVNVKKVLQRMVGNLLSLGKREGIDQSYQLLRDSLDLYLAMYPDQVQLLLLQARLYFHLGIWPEKVLDILQHIQTLDPGQHGAVGYLVQHTLEHIERKKEEVGVEVKLRSDEKHRDVCYSIGLIMKHKRYGYNCVIYGWDPTCMMGHEWIRNMNVHSLPHGHHQPFYNVLVEDGSCRYAAQENLEYNVEPQEISHPDVGRYFSEFTGTHYIPNAELEIRYPEDLEFVYETVQNIYSAKKENIDE</sequence>
<dbReference type="InterPro" id="IPR036034">
    <property type="entry name" value="PDZ_sf"/>
</dbReference>
<dbReference type="InterPro" id="IPR001094">
    <property type="entry name" value="Flavdoxin-like"/>
</dbReference>
<keyword evidence="14" id="KW-0479">Metal-binding</keyword>
<feature type="domain" description="PDZ" evidence="34">
    <location>
        <begin position="17"/>
        <end position="99"/>
    </location>
</feature>
<keyword evidence="38" id="KW-1185">Reference proteome</keyword>
<dbReference type="SUPFAM" id="SSF56512">
    <property type="entry name" value="Nitric oxide (NO) synthase oxygenase domain"/>
    <property type="match status" value="1"/>
</dbReference>
<dbReference type="NCBIfam" id="TIGR02097">
    <property type="entry name" value="yccV"/>
    <property type="match status" value="1"/>
</dbReference>
<evidence type="ECO:0000256" key="22">
    <source>
        <dbReference type="ARBA" id="ARBA00023018"/>
    </source>
</evidence>
<dbReference type="GO" id="GO:0003008">
    <property type="term" value="P:system process"/>
    <property type="evidence" value="ECO:0007669"/>
    <property type="project" value="UniProtKB-ARBA"/>
</dbReference>
<dbReference type="GO" id="GO:0003677">
    <property type="term" value="F:DNA binding"/>
    <property type="evidence" value="ECO:0007669"/>
    <property type="project" value="InterPro"/>
</dbReference>
<dbReference type="Pfam" id="PF13369">
    <property type="entry name" value="Transglut_core2"/>
    <property type="match status" value="1"/>
</dbReference>
<feature type="compositionally biased region" description="Polar residues" evidence="33">
    <location>
        <begin position="160"/>
        <end position="169"/>
    </location>
</feature>
<evidence type="ECO:0000256" key="19">
    <source>
        <dbReference type="ARBA" id="ARBA00022860"/>
    </source>
</evidence>
<dbReference type="FunFam" id="3.40.50.360:FF:000003">
    <property type="entry name" value="Nitric oxide synthase"/>
    <property type="match status" value="1"/>
</dbReference>
<dbReference type="eggNOG" id="KOG1158">
    <property type="taxonomic scope" value="Eukaryota"/>
</dbReference>
<dbReference type="Proteomes" id="UP000028990">
    <property type="component" value="Unassembled WGS sequence"/>
</dbReference>
<keyword evidence="20" id="KW-0560">Oxidoreductase</keyword>
<evidence type="ECO:0000256" key="11">
    <source>
        <dbReference type="ARBA" id="ARBA00022617"/>
    </source>
</evidence>
<evidence type="ECO:0000256" key="7">
    <source>
        <dbReference type="ARBA" id="ARBA00006267"/>
    </source>
</evidence>
<dbReference type="Gene3D" id="2.40.30.10">
    <property type="entry name" value="Translation factors"/>
    <property type="match status" value="1"/>
</dbReference>
<evidence type="ECO:0000256" key="9">
    <source>
        <dbReference type="ARBA" id="ARBA00022475"/>
    </source>
</evidence>
<dbReference type="InterPro" id="IPR017927">
    <property type="entry name" value="FAD-bd_FR_type"/>
</dbReference>
<dbReference type="InterPro" id="IPR050607">
    <property type="entry name" value="NOS"/>
</dbReference>
<dbReference type="PRINTS" id="PR00369">
    <property type="entry name" value="FLAVODOXIN"/>
</dbReference>
<dbReference type="Pfam" id="PF00258">
    <property type="entry name" value="Flavodoxin_1"/>
    <property type="match status" value="1"/>
</dbReference>
<dbReference type="InterPro" id="IPR044940">
    <property type="entry name" value="NOS_dom_2"/>
</dbReference>
<evidence type="ECO:0000313" key="38">
    <source>
        <dbReference type="Proteomes" id="UP000028990"/>
    </source>
</evidence>
<evidence type="ECO:0000256" key="33">
    <source>
        <dbReference type="SAM" id="MobiDB-lite"/>
    </source>
</evidence>
<evidence type="ECO:0000256" key="26">
    <source>
        <dbReference type="ARBA" id="ARBA00029891"/>
    </source>
</evidence>
<dbReference type="InterPro" id="IPR023173">
    <property type="entry name" value="NADPH_Cyt_P450_Rdtase_alpha"/>
</dbReference>
<dbReference type="InterPro" id="IPR001478">
    <property type="entry name" value="PDZ"/>
</dbReference>
<dbReference type="FunFam" id="3.90.440.10:FF:000001">
    <property type="entry name" value="Endothelial nitric oxide synthase"/>
    <property type="match status" value="1"/>
</dbReference>
<feature type="region of interest" description="Disordered" evidence="33">
    <location>
        <begin position="130"/>
        <end position="169"/>
    </location>
</feature>
<evidence type="ECO:0000256" key="29">
    <source>
        <dbReference type="ARBA" id="ARBA00032538"/>
    </source>
</evidence>
<gene>
    <name evidence="37" type="ORF">H920_14998</name>
</gene>
<dbReference type="SUPFAM" id="SSF52343">
    <property type="entry name" value="Ferredoxin reductase-like, C-terminal NADP-linked domain"/>
    <property type="match status" value="1"/>
</dbReference>
<dbReference type="InterPro" id="IPR011722">
    <property type="entry name" value="Hemimethylated_DNA-bd_dom"/>
</dbReference>
<evidence type="ECO:0000256" key="32">
    <source>
        <dbReference type="ARBA" id="ARBA00047419"/>
    </source>
</evidence>
<dbReference type="SMART" id="SM00228">
    <property type="entry name" value="PDZ"/>
    <property type="match status" value="1"/>
</dbReference>
<keyword evidence="22" id="KW-0770">Synapse</keyword>
<comment type="cofactor">
    <cofactor evidence="1">
        <name>FMN</name>
        <dbReference type="ChEBI" id="CHEBI:58210"/>
    </cofactor>
</comment>
<dbReference type="EMBL" id="KN123755">
    <property type="protein sequence ID" value="KFO23794.1"/>
    <property type="molecule type" value="Genomic_DNA"/>
</dbReference>
<dbReference type="SUPFAM" id="SSF50156">
    <property type="entry name" value="PDZ domain-like"/>
    <property type="match status" value="1"/>
</dbReference>
<dbReference type="GO" id="GO:1903522">
    <property type="term" value="P:regulation of blood circulation"/>
    <property type="evidence" value="ECO:0007669"/>
    <property type="project" value="UniProtKB-ARBA"/>
</dbReference>
<keyword evidence="17" id="KW-0832">Ubl conjugation</keyword>
<evidence type="ECO:0000256" key="23">
    <source>
        <dbReference type="ARBA" id="ARBA00023136"/>
    </source>
</evidence>
<evidence type="ECO:0000256" key="10">
    <source>
        <dbReference type="ARBA" id="ARBA00022553"/>
    </source>
</evidence>
<feature type="region of interest" description="Disordered" evidence="33">
    <location>
        <begin position="217"/>
        <end position="239"/>
    </location>
</feature>
<keyword evidence="16" id="KW-0862">Zinc</keyword>
<dbReference type="PROSITE" id="PS50902">
    <property type="entry name" value="FLAVODOXIN_LIKE"/>
    <property type="match status" value="1"/>
</dbReference>
<comment type="cofactor">
    <cofactor evidence="2">
        <name>(6R)-L-erythro-5,6,7,8-tetrahydrobiopterin</name>
        <dbReference type="ChEBI" id="CHEBI:59560"/>
    </cofactor>
</comment>
<feature type="domain" description="Flavodoxin-like" evidence="35">
    <location>
        <begin position="759"/>
        <end position="939"/>
    </location>
</feature>
<dbReference type="InterPro" id="IPR029039">
    <property type="entry name" value="Flavoprotein-like_sf"/>
</dbReference>
<dbReference type="Pfam" id="PF00667">
    <property type="entry name" value="FAD_binding_1"/>
    <property type="match status" value="1"/>
</dbReference>
<dbReference type="Gene3D" id="3.40.50.80">
    <property type="entry name" value="Nucleotide-binding domain of ferredoxin-NADP reductase (FNR) module"/>
    <property type="match status" value="1"/>
</dbReference>
<dbReference type="FunFam" id="1.20.990.10:FF:000002">
    <property type="entry name" value="Nitric oxide synthase"/>
    <property type="match status" value="1"/>
</dbReference>
<keyword evidence="12" id="KW-0285">Flavoprotein</keyword>
<dbReference type="InterPro" id="IPR044943">
    <property type="entry name" value="NOS_dom_1"/>
</dbReference>
<dbReference type="CDD" id="cd06708">
    <property type="entry name" value="PDZ_nNOS-like"/>
    <property type="match status" value="1"/>
</dbReference>
<dbReference type="Pfam" id="PF00175">
    <property type="entry name" value="NAD_binding_1"/>
    <property type="match status" value="1"/>
</dbReference>
<dbReference type="Gene3D" id="3.40.50.360">
    <property type="match status" value="1"/>
</dbReference>
<evidence type="ECO:0000256" key="3">
    <source>
        <dbReference type="ARBA" id="ARBA00001970"/>
    </source>
</evidence>
<dbReference type="GO" id="GO:0005516">
    <property type="term" value="F:calmodulin binding"/>
    <property type="evidence" value="ECO:0007669"/>
    <property type="project" value="UniProtKB-KW"/>
</dbReference>
<dbReference type="InterPro" id="IPR036623">
    <property type="entry name" value="Hemimethylated_DNA-bd_sf"/>
</dbReference>
<evidence type="ECO:0000256" key="2">
    <source>
        <dbReference type="ARBA" id="ARBA00001950"/>
    </source>
</evidence>
<evidence type="ECO:0000259" key="34">
    <source>
        <dbReference type="PROSITE" id="PS50106"/>
    </source>
</evidence>
<evidence type="ECO:0000256" key="21">
    <source>
        <dbReference type="ARBA" id="ARBA00023004"/>
    </source>
</evidence>
<evidence type="ECO:0000256" key="18">
    <source>
        <dbReference type="ARBA" id="ARBA00022857"/>
    </source>
</evidence>
<feature type="compositionally biased region" description="Polar residues" evidence="33">
    <location>
        <begin position="286"/>
        <end position="296"/>
    </location>
</feature>
<keyword evidence="24" id="KW-0966">Cell projection</keyword>
<dbReference type="EC" id="1.14.13.39" evidence="8"/>
<dbReference type="GO" id="GO:0042383">
    <property type="term" value="C:sarcolemma"/>
    <property type="evidence" value="ECO:0007669"/>
    <property type="project" value="UniProtKB-SubCell"/>
</dbReference>
<dbReference type="STRING" id="885580.ENSFDAP00000002893"/>
<keyword evidence="10" id="KW-0597">Phosphoprotein</keyword>
<evidence type="ECO:0000256" key="14">
    <source>
        <dbReference type="ARBA" id="ARBA00022723"/>
    </source>
</evidence>
<dbReference type="Gene3D" id="3.90.1230.10">
    <property type="entry name" value="Nitric Oxide Synthase, Chain A, domain 3"/>
    <property type="match status" value="1"/>
</dbReference>
<dbReference type="Gene3D" id="2.30.30.390">
    <property type="entry name" value="Hemimethylated DNA-binding domain"/>
    <property type="match status" value="1"/>
</dbReference>
<comment type="cofactor">
    <cofactor evidence="4">
        <name>FAD</name>
        <dbReference type="ChEBI" id="CHEBI:57692"/>
    </cofactor>
</comment>
<dbReference type="GO" id="GO:0010181">
    <property type="term" value="F:FMN binding"/>
    <property type="evidence" value="ECO:0007669"/>
    <property type="project" value="InterPro"/>
</dbReference>
<dbReference type="SMART" id="SM00992">
    <property type="entry name" value="YccV-like"/>
    <property type="match status" value="1"/>
</dbReference>
<keyword evidence="15" id="KW-0274">FAD</keyword>
<comment type="cofactor">
    <cofactor evidence="3">
        <name>heme b</name>
        <dbReference type="ChEBI" id="CHEBI:60344"/>
    </cofactor>
</comment>
<dbReference type="GO" id="GO:0002028">
    <property type="term" value="P:regulation of sodium ion transport"/>
    <property type="evidence" value="ECO:0007669"/>
    <property type="project" value="UniProtKB-ARBA"/>
</dbReference>
<dbReference type="Gene3D" id="1.20.990.10">
    <property type="entry name" value="NADPH-cytochrome p450 Reductase, Chain A, domain 3"/>
    <property type="match status" value="1"/>
</dbReference>
<comment type="catalytic activity">
    <reaction evidence="32">
        <text>2 L-arginine + 3 NADPH + 4 O2 + H(+) = 2 L-citrulline + 2 nitric oxide + 3 NADP(+) + 4 H2O</text>
        <dbReference type="Rhea" id="RHEA:19897"/>
        <dbReference type="ChEBI" id="CHEBI:15377"/>
        <dbReference type="ChEBI" id="CHEBI:15378"/>
        <dbReference type="ChEBI" id="CHEBI:15379"/>
        <dbReference type="ChEBI" id="CHEBI:16480"/>
        <dbReference type="ChEBI" id="CHEBI:32682"/>
        <dbReference type="ChEBI" id="CHEBI:57743"/>
        <dbReference type="ChEBI" id="CHEBI:57783"/>
        <dbReference type="ChEBI" id="CHEBI:58349"/>
        <dbReference type="EC" id="1.14.13.39"/>
    </reaction>
    <physiologicalReaction direction="left-to-right" evidence="32">
        <dbReference type="Rhea" id="RHEA:19898"/>
    </physiologicalReaction>
</comment>
<dbReference type="InterPro" id="IPR044944">
    <property type="entry name" value="NOS_dom_3"/>
</dbReference>
<evidence type="ECO:0000256" key="24">
    <source>
        <dbReference type="ARBA" id="ARBA00023273"/>
    </source>
</evidence>
<dbReference type="FunFam" id="3.40.50.80:FF:000003">
    <property type="entry name" value="Nitric oxide synthase"/>
    <property type="match status" value="1"/>
</dbReference>
<proteinExistence type="inferred from homology"/>
<evidence type="ECO:0000256" key="6">
    <source>
        <dbReference type="ARBA" id="ARBA00004552"/>
    </source>
</evidence>
<comment type="similarity">
    <text evidence="7">Belongs to the NOS family.</text>
</comment>
<keyword evidence="9" id="KW-1003">Cell membrane</keyword>
<dbReference type="CDD" id="cd06202">
    <property type="entry name" value="Nitric_oxide_synthase"/>
    <property type="match status" value="1"/>
</dbReference>
<evidence type="ECO:0000256" key="1">
    <source>
        <dbReference type="ARBA" id="ARBA00001917"/>
    </source>
</evidence>
<keyword evidence="19" id="KW-0112">Calmodulin-binding</keyword>
<dbReference type="InterPro" id="IPR032698">
    <property type="entry name" value="SirB1_N"/>
</dbReference>
<evidence type="ECO:0000313" key="37">
    <source>
        <dbReference type="EMBL" id="KFO23794.1"/>
    </source>
</evidence>
<dbReference type="InterPro" id="IPR001433">
    <property type="entry name" value="OxRdtase_FAD/NAD-bd"/>
</dbReference>
<protein>
    <recommendedName>
        <fullName evidence="30">Nitric oxide synthase 1</fullName>
        <ecNumber evidence="8">1.14.13.39</ecNumber>
    </recommendedName>
    <alternativeName>
        <fullName evidence="25">Constitutive NOS</fullName>
    </alternativeName>
    <alternativeName>
        <fullName evidence="27">NC-NOS</fullName>
    </alternativeName>
    <alternativeName>
        <fullName evidence="26">NOS type I</fullName>
    </alternativeName>
    <alternativeName>
        <fullName evidence="28">Neuronal NOS</fullName>
    </alternativeName>
    <alternativeName>
        <fullName evidence="31">Nitric oxide synthase, brain</fullName>
    </alternativeName>
    <alternativeName>
        <fullName evidence="29">Peptidyl-cysteine S-nitrosylase NOS1</fullName>
    </alternativeName>
</protein>
<dbReference type="PROSITE" id="PS60001">
    <property type="entry name" value="NOS"/>
    <property type="match status" value="1"/>
</dbReference>
<dbReference type="InterPro" id="IPR004030">
    <property type="entry name" value="NOS_N"/>
</dbReference>
<evidence type="ECO:0000256" key="28">
    <source>
        <dbReference type="ARBA" id="ARBA00031374"/>
    </source>
</evidence>
<comment type="subcellular location">
    <subcellularLocation>
        <location evidence="5">Cell membrane</location>
        <location evidence="5">Sarcolemma</location>
        <topology evidence="5">Peripheral membrane protein</topology>
    </subcellularLocation>
    <subcellularLocation>
        <location evidence="6">Cell projection</location>
        <location evidence="6">Dendritic spine</location>
    </subcellularLocation>
</comment>
<dbReference type="PRINTS" id="PR00371">
    <property type="entry name" value="FPNCR"/>
</dbReference>
<evidence type="ECO:0000256" key="31">
    <source>
        <dbReference type="ARBA" id="ARBA00035474"/>
    </source>
</evidence>
<dbReference type="GO" id="GO:0005737">
    <property type="term" value="C:cytoplasm"/>
    <property type="evidence" value="ECO:0007669"/>
    <property type="project" value="UniProtKB-ARBA"/>
</dbReference>
<dbReference type="InterPro" id="IPR008254">
    <property type="entry name" value="Flavodoxin/NO_synth"/>
</dbReference>
<reference evidence="37 38" key="1">
    <citation type="submission" date="2013-11" db="EMBL/GenBank/DDBJ databases">
        <title>The Damaraland mole rat (Fukomys damarensis) genome and evolution of African mole rats.</title>
        <authorList>
            <person name="Gladyshev V.N."/>
            <person name="Fang X."/>
        </authorList>
    </citation>
    <scope>NUCLEOTIDE SEQUENCE [LARGE SCALE GENOMIC DNA]</scope>
    <source>
        <tissue evidence="37">Liver</tissue>
    </source>
</reference>
<dbReference type="SUPFAM" id="SSF52218">
    <property type="entry name" value="Flavoproteins"/>
    <property type="match status" value="1"/>
</dbReference>
<organism evidence="37 38">
    <name type="scientific">Fukomys damarensis</name>
    <name type="common">Damaraland mole rat</name>
    <name type="synonym">Cryptomys damarensis</name>
    <dbReference type="NCBI Taxonomy" id="885580"/>
    <lineage>
        <taxon>Eukaryota</taxon>
        <taxon>Metazoa</taxon>
        <taxon>Chordata</taxon>
        <taxon>Craniata</taxon>
        <taxon>Vertebrata</taxon>
        <taxon>Euteleostomi</taxon>
        <taxon>Mammalia</taxon>
        <taxon>Eutheria</taxon>
        <taxon>Euarchontoglires</taxon>
        <taxon>Glires</taxon>
        <taxon>Rodentia</taxon>
        <taxon>Hystricomorpha</taxon>
        <taxon>Bathyergidae</taxon>
        <taxon>Fukomys</taxon>
    </lineage>
</organism>
<dbReference type="Gene3D" id="3.90.340.10">
    <property type="entry name" value="Nitric Oxide Synthase, Chain A, domain 1"/>
    <property type="match status" value="1"/>
</dbReference>
<dbReference type="GO" id="GO:0043197">
    <property type="term" value="C:dendritic spine"/>
    <property type="evidence" value="ECO:0007669"/>
    <property type="project" value="UniProtKB-SubCell"/>
</dbReference>
<dbReference type="SUPFAM" id="SSF141255">
    <property type="entry name" value="YccV-like"/>
    <property type="match status" value="1"/>
</dbReference>
<dbReference type="PANTHER" id="PTHR43410">
    <property type="entry name" value="NITRIC OXIDE SYNTHASE OXYGENASE"/>
    <property type="match status" value="1"/>
</dbReference>
<evidence type="ECO:0000259" key="35">
    <source>
        <dbReference type="PROSITE" id="PS50902"/>
    </source>
</evidence>
<dbReference type="GO" id="GO:0012505">
    <property type="term" value="C:endomembrane system"/>
    <property type="evidence" value="ECO:0007669"/>
    <property type="project" value="UniProtKB-ARBA"/>
</dbReference>
<dbReference type="Gene3D" id="3.90.440.10">
    <property type="entry name" value="Nitric Oxide Synthase,Heme Domain,Chain A domain 2"/>
    <property type="match status" value="1"/>
</dbReference>
<dbReference type="InterPro" id="IPR001709">
    <property type="entry name" value="Flavoprot_Pyr_Nucl_cyt_Rdtase"/>
</dbReference>
<dbReference type="SUPFAM" id="SSF63380">
    <property type="entry name" value="Riboflavin synthase domain-like"/>
    <property type="match status" value="1"/>
</dbReference>
<evidence type="ECO:0000256" key="4">
    <source>
        <dbReference type="ARBA" id="ARBA00001974"/>
    </source>
</evidence>
<dbReference type="GO" id="GO:0045745">
    <property type="term" value="P:positive regulation of G protein-coupled receptor signaling pathway"/>
    <property type="evidence" value="ECO:0007669"/>
    <property type="project" value="UniProtKB-ARBA"/>
</dbReference>
<dbReference type="InterPro" id="IPR017938">
    <property type="entry name" value="Riboflavin_synthase-like_b-brl"/>
</dbReference>
<evidence type="ECO:0000256" key="13">
    <source>
        <dbReference type="ARBA" id="ARBA00022643"/>
    </source>
</evidence>
<evidence type="ECO:0000256" key="8">
    <source>
        <dbReference type="ARBA" id="ARBA00012989"/>
    </source>
</evidence>
<evidence type="ECO:0000259" key="36">
    <source>
        <dbReference type="PROSITE" id="PS51384"/>
    </source>
</evidence>
<evidence type="ECO:0000256" key="5">
    <source>
        <dbReference type="ARBA" id="ARBA00004468"/>
    </source>
</evidence>
<evidence type="ECO:0000256" key="25">
    <source>
        <dbReference type="ARBA" id="ARBA00029794"/>
    </source>
</evidence>
<dbReference type="Pfam" id="PF00595">
    <property type="entry name" value="PDZ"/>
    <property type="match status" value="1"/>
</dbReference>
<dbReference type="InterPro" id="IPR039261">
    <property type="entry name" value="FNR_nucleotide-bd"/>
</dbReference>
<evidence type="ECO:0000256" key="30">
    <source>
        <dbReference type="ARBA" id="ARBA00035211"/>
    </source>
</evidence>
<dbReference type="InterPro" id="IPR003097">
    <property type="entry name" value="CysJ-like_FAD-binding"/>
</dbReference>
<name>A0A091CVV3_FUKDA</name>
<dbReference type="PROSITE" id="PS51384">
    <property type="entry name" value="FAD_FR"/>
    <property type="match status" value="1"/>
</dbReference>
<dbReference type="FunFam" id="2.30.42.10:FF:000069">
    <property type="entry name" value="Nitric oxide synthase"/>
    <property type="match status" value="1"/>
</dbReference>
<dbReference type="GO" id="GO:0006809">
    <property type="term" value="P:nitric oxide biosynthetic process"/>
    <property type="evidence" value="ECO:0007669"/>
    <property type="project" value="InterPro"/>
</dbReference>
<keyword evidence="21" id="KW-0408">Iron</keyword>
<keyword evidence="11" id="KW-0349">Heme</keyword>
<evidence type="ECO:0000256" key="20">
    <source>
        <dbReference type="ARBA" id="ARBA00023002"/>
    </source>
</evidence>
<dbReference type="GO" id="GO:0046872">
    <property type="term" value="F:metal ion binding"/>
    <property type="evidence" value="ECO:0007669"/>
    <property type="project" value="UniProtKB-KW"/>
</dbReference>
<feature type="region of interest" description="Disordered" evidence="33">
    <location>
        <begin position="273"/>
        <end position="300"/>
    </location>
</feature>
<evidence type="ECO:0000256" key="16">
    <source>
        <dbReference type="ARBA" id="ARBA00022833"/>
    </source>
</evidence>
<dbReference type="GO" id="GO:0043271">
    <property type="term" value="P:negative regulation of monoatomic ion transport"/>
    <property type="evidence" value="ECO:0007669"/>
    <property type="project" value="UniProtKB-ARBA"/>
</dbReference>
<feature type="domain" description="FAD-binding FR-type" evidence="36">
    <location>
        <begin position="994"/>
        <end position="1241"/>
    </location>
</feature>
<dbReference type="Pfam" id="PF02898">
    <property type="entry name" value="NO_synthase"/>
    <property type="match status" value="1"/>
</dbReference>